<dbReference type="EMBL" id="REGN01000523">
    <property type="protein sequence ID" value="RNA41311.1"/>
    <property type="molecule type" value="Genomic_DNA"/>
</dbReference>
<comment type="caution">
    <text evidence="1">The sequence shown here is derived from an EMBL/GenBank/DDBJ whole genome shotgun (WGS) entry which is preliminary data.</text>
</comment>
<evidence type="ECO:0000313" key="2">
    <source>
        <dbReference type="Proteomes" id="UP000276133"/>
    </source>
</evidence>
<accession>A0A3M7SZU1</accession>
<proteinExistence type="predicted"/>
<evidence type="ECO:0000313" key="1">
    <source>
        <dbReference type="EMBL" id="RNA41311.1"/>
    </source>
</evidence>
<name>A0A3M7SZU1_BRAPC</name>
<reference evidence="1 2" key="1">
    <citation type="journal article" date="2018" name="Sci. Rep.">
        <title>Genomic signatures of local adaptation to the degree of environmental predictability in rotifers.</title>
        <authorList>
            <person name="Franch-Gras L."/>
            <person name="Hahn C."/>
            <person name="Garcia-Roger E.M."/>
            <person name="Carmona M.J."/>
            <person name="Serra M."/>
            <person name="Gomez A."/>
        </authorList>
    </citation>
    <scope>NUCLEOTIDE SEQUENCE [LARGE SCALE GENOMIC DNA]</scope>
    <source>
        <strain evidence="1">HYR1</strain>
    </source>
</reference>
<sequence>MQNVIFNKLIAIYDSKLFTRNMDQDLDNKTVTLFILQQLLTPKKICSDIEKCIFIFNKYFSYY</sequence>
<organism evidence="1 2">
    <name type="scientific">Brachionus plicatilis</name>
    <name type="common">Marine rotifer</name>
    <name type="synonym">Brachionus muelleri</name>
    <dbReference type="NCBI Taxonomy" id="10195"/>
    <lineage>
        <taxon>Eukaryota</taxon>
        <taxon>Metazoa</taxon>
        <taxon>Spiralia</taxon>
        <taxon>Gnathifera</taxon>
        <taxon>Rotifera</taxon>
        <taxon>Eurotatoria</taxon>
        <taxon>Monogononta</taxon>
        <taxon>Pseudotrocha</taxon>
        <taxon>Ploima</taxon>
        <taxon>Brachionidae</taxon>
        <taxon>Brachionus</taxon>
    </lineage>
</organism>
<gene>
    <name evidence="1" type="ORF">BpHYR1_031593</name>
</gene>
<dbReference type="AlphaFoldDB" id="A0A3M7SZU1"/>
<dbReference type="Proteomes" id="UP000276133">
    <property type="component" value="Unassembled WGS sequence"/>
</dbReference>
<keyword evidence="2" id="KW-1185">Reference proteome</keyword>
<protein>
    <submittedName>
        <fullName evidence="1">Uncharacterized protein</fullName>
    </submittedName>
</protein>